<dbReference type="EMBL" id="CM042038">
    <property type="protein sequence ID" value="KAI3732889.1"/>
    <property type="molecule type" value="Genomic_DNA"/>
</dbReference>
<proteinExistence type="predicted"/>
<protein>
    <submittedName>
        <fullName evidence="1">Uncharacterized protein</fullName>
    </submittedName>
</protein>
<evidence type="ECO:0000313" key="2">
    <source>
        <dbReference type="Proteomes" id="UP001056120"/>
    </source>
</evidence>
<reference evidence="1 2" key="2">
    <citation type="journal article" date="2022" name="Mol. Ecol. Resour.">
        <title>The genomes of chicory, endive, great burdock and yacon provide insights into Asteraceae paleo-polyploidization history and plant inulin production.</title>
        <authorList>
            <person name="Fan W."/>
            <person name="Wang S."/>
            <person name="Wang H."/>
            <person name="Wang A."/>
            <person name="Jiang F."/>
            <person name="Liu H."/>
            <person name="Zhao H."/>
            <person name="Xu D."/>
            <person name="Zhang Y."/>
        </authorList>
    </citation>
    <scope>NUCLEOTIDE SEQUENCE [LARGE SCALE GENOMIC DNA]</scope>
    <source>
        <strain evidence="2">cv. Yunnan</strain>
        <tissue evidence="1">Leaves</tissue>
    </source>
</reference>
<name>A0ACB9CF42_9ASTR</name>
<keyword evidence="2" id="KW-1185">Reference proteome</keyword>
<gene>
    <name evidence="1" type="ORF">L1987_64101</name>
</gene>
<dbReference type="Proteomes" id="UP001056120">
    <property type="component" value="Linkage Group LG21"/>
</dbReference>
<evidence type="ECO:0000313" key="1">
    <source>
        <dbReference type="EMBL" id="KAI3732889.1"/>
    </source>
</evidence>
<organism evidence="1 2">
    <name type="scientific">Smallanthus sonchifolius</name>
    <dbReference type="NCBI Taxonomy" id="185202"/>
    <lineage>
        <taxon>Eukaryota</taxon>
        <taxon>Viridiplantae</taxon>
        <taxon>Streptophyta</taxon>
        <taxon>Embryophyta</taxon>
        <taxon>Tracheophyta</taxon>
        <taxon>Spermatophyta</taxon>
        <taxon>Magnoliopsida</taxon>
        <taxon>eudicotyledons</taxon>
        <taxon>Gunneridae</taxon>
        <taxon>Pentapetalae</taxon>
        <taxon>asterids</taxon>
        <taxon>campanulids</taxon>
        <taxon>Asterales</taxon>
        <taxon>Asteraceae</taxon>
        <taxon>Asteroideae</taxon>
        <taxon>Heliantheae alliance</taxon>
        <taxon>Millerieae</taxon>
        <taxon>Smallanthus</taxon>
    </lineage>
</organism>
<accession>A0ACB9CF42</accession>
<sequence>MYGHSPNNDTYSFSTNFLAISRSVPLHPPPYELDSVYDSPRYTSSPRKEIQRSGSSHSIATQFYNSSCFSVSSPTELLDSEGSSSAAITRVFSAGDLQGTSMKHSHYHRSESSLSSESNTIIESMNKACRYSPNEKKERIERYRCKKTQRNFNKKIKYECRKTLADSRSRIRGRFARNDETQTIENQYKNHGDVEEGIDYEDVDDRMKNFLDSFTPNLIP</sequence>
<reference evidence="2" key="1">
    <citation type="journal article" date="2022" name="Mol. Ecol. Resour.">
        <title>The genomes of chicory, endive, great burdock and yacon provide insights into Asteraceae palaeo-polyploidization history and plant inulin production.</title>
        <authorList>
            <person name="Fan W."/>
            <person name="Wang S."/>
            <person name="Wang H."/>
            <person name="Wang A."/>
            <person name="Jiang F."/>
            <person name="Liu H."/>
            <person name="Zhao H."/>
            <person name="Xu D."/>
            <person name="Zhang Y."/>
        </authorList>
    </citation>
    <scope>NUCLEOTIDE SEQUENCE [LARGE SCALE GENOMIC DNA]</scope>
    <source>
        <strain evidence="2">cv. Yunnan</strain>
    </source>
</reference>
<comment type="caution">
    <text evidence="1">The sequence shown here is derived from an EMBL/GenBank/DDBJ whole genome shotgun (WGS) entry which is preliminary data.</text>
</comment>